<dbReference type="InterPro" id="IPR035965">
    <property type="entry name" value="PAS-like_dom_sf"/>
</dbReference>
<feature type="domain" description="PAS" evidence="3">
    <location>
        <begin position="17"/>
        <end position="63"/>
    </location>
</feature>
<dbReference type="NCBIfam" id="TIGR00254">
    <property type="entry name" value="GGDEF"/>
    <property type="match status" value="1"/>
</dbReference>
<evidence type="ECO:0000313" key="8">
    <source>
        <dbReference type="Proteomes" id="UP000050836"/>
    </source>
</evidence>
<dbReference type="Gene3D" id="3.20.20.450">
    <property type="entry name" value="EAL domain"/>
    <property type="match status" value="1"/>
</dbReference>
<comment type="caution">
    <text evidence="7">The sequence shown here is derived from an EMBL/GenBank/DDBJ whole genome shotgun (WGS) entry which is preliminary data.</text>
</comment>
<dbReference type="SUPFAM" id="SSF55073">
    <property type="entry name" value="Nucleotide cyclase"/>
    <property type="match status" value="1"/>
</dbReference>
<dbReference type="AlphaFoldDB" id="A0A0R0A3T9"/>
<dbReference type="GO" id="GO:0071111">
    <property type="term" value="F:cyclic-guanylate-specific phosphodiesterase activity"/>
    <property type="evidence" value="ECO:0007669"/>
    <property type="project" value="UniProtKB-EC"/>
</dbReference>
<sequence length="738" mass="80324">MREVTPASNAPSTPTVDARQLALALDHSANAILLCDRNAVIQYSNDGFFRMFGYTREEACGRQPQHLLLGTHTDAETIRQLGAHHLAGKPHRADVLGYRRDGSPLWVSVVATPVPAADGTVDCFINVLTDITAAKTHEVLQNKVLDALVREVSLAETMSLICREIERVAPDLRASVSQIDANHMLRIIAAPSLPTALVDYLNGQPVGVGGGICGVAAWRNRPLIVADIATDPLCAAHAGELLSSGLRACWANPIRSSSGQVLGTLAFHYLEAREPAPWHRALVELSLHLCALALEREHTRARVHQLAFYDALTGLPNRMMFTARAEQLLASCEQNGQQVAALFIGLDRFKRINESQGHSAGDGLLRDVAQRMAGVVGTSALFGRQVGDEFLLLVPGCSAVQTAAICERLLGAIAAPLNVGQITVNASASIGVAMYPVDGRDIDTLLRHADLAMYRAKDEGGSGFRFFSLDMNRVAQERVVMEAALREALRGDQLTLHYQPQLCSRTQQLSGVEALLRWEHPHMGSVSPARFIPMAEECGLMDELSLWVLRQACDDLGHWRQRGVPVPRISVNLSASNFDNATLPDQLRGLLQEYHLGAGDLVLEMTESVMLSAHARVLRNLDALHALGFCLSLDDFGTGYSSLSHLHRLPISELKLDRSFVQDIEHSETARSLIVSILRIGENLNKLVVAEGVETECQRQFLAAHGCDLLQGFLFSPALPAPALESWLEHHRGALPAA</sequence>
<dbReference type="CDD" id="cd01948">
    <property type="entry name" value="EAL"/>
    <property type="match status" value="1"/>
</dbReference>
<dbReference type="InterPro" id="IPR029016">
    <property type="entry name" value="GAF-like_dom_sf"/>
</dbReference>
<feature type="domain" description="GGDEF" evidence="6">
    <location>
        <begin position="337"/>
        <end position="469"/>
    </location>
</feature>
<evidence type="ECO:0000259" key="6">
    <source>
        <dbReference type="PROSITE" id="PS50887"/>
    </source>
</evidence>
<evidence type="ECO:0000256" key="1">
    <source>
        <dbReference type="ARBA" id="ARBA00012282"/>
    </source>
</evidence>
<dbReference type="InterPro" id="IPR035919">
    <property type="entry name" value="EAL_sf"/>
</dbReference>
<evidence type="ECO:0000256" key="2">
    <source>
        <dbReference type="ARBA" id="ARBA00022636"/>
    </source>
</evidence>
<dbReference type="InterPro" id="IPR003018">
    <property type="entry name" value="GAF"/>
</dbReference>
<dbReference type="Gene3D" id="3.30.450.40">
    <property type="match status" value="1"/>
</dbReference>
<dbReference type="SUPFAM" id="SSF141868">
    <property type="entry name" value="EAL domain-like"/>
    <property type="match status" value="1"/>
</dbReference>
<feature type="domain" description="PAC" evidence="4">
    <location>
        <begin position="91"/>
        <end position="143"/>
    </location>
</feature>
<dbReference type="InterPro" id="IPR043128">
    <property type="entry name" value="Rev_trsase/Diguanyl_cyclase"/>
</dbReference>
<dbReference type="InterPro" id="IPR000700">
    <property type="entry name" value="PAS-assoc_C"/>
</dbReference>
<dbReference type="SUPFAM" id="SSF55781">
    <property type="entry name" value="GAF domain-like"/>
    <property type="match status" value="1"/>
</dbReference>
<dbReference type="SMART" id="SM00091">
    <property type="entry name" value="PAS"/>
    <property type="match status" value="1"/>
</dbReference>
<dbReference type="InterPro" id="IPR052155">
    <property type="entry name" value="Biofilm_reg_signaling"/>
</dbReference>
<dbReference type="InterPro" id="IPR000160">
    <property type="entry name" value="GGDEF_dom"/>
</dbReference>
<dbReference type="FunFam" id="3.20.20.450:FF:000001">
    <property type="entry name" value="Cyclic di-GMP phosphodiesterase yahA"/>
    <property type="match status" value="1"/>
</dbReference>
<dbReference type="SMART" id="SM00267">
    <property type="entry name" value="GGDEF"/>
    <property type="match status" value="1"/>
</dbReference>
<dbReference type="InterPro" id="IPR001610">
    <property type="entry name" value="PAC"/>
</dbReference>
<dbReference type="PIRSF" id="PIRSF005925">
    <property type="entry name" value="Dos"/>
    <property type="match status" value="1"/>
</dbReference>
<dbReference type="PROSITE" id="PS50112">
    <property type="entry name" value="PAS"/>
    <property type="match status" value="1"/>
</dbReference>
<dbReference type="NCBIfam" id="TIGR00229">
    <property type="entry name" value="sensory_box"/>
    <property type="match status" value="1"/>
</dbReference>
<dbReference type="InterPro" id="IPR001633">
    <property type="entry name" value="EAL_dom"/>
</dbReference>
<keyword evidence="2" id="KW-0973">c-di-GMP</keyword>
<dbReference type="Gene3D" id="3.30.450.20">
    <property type="entry name" value="PAS domain"/>
    <property type="match status" value="1"/>
</dbReference>
<dbReference type="Pfam" id="PF00563">
    <property type="entry name" value="EAL"/>
    <property type="match status" value="1"/>
</dbReference>
<dbReference type="CDD" id="cd00130">
    <property type="entry name" value="PAS"/>
    <property type="match status" value="1"/>
</dbReference>
<organism evidence="7 8">
    <name type="scientific">Stenotrophomonas pictorum JCM 9942</name>
    <dbReference type="NCBI Taxonomy" id="1236960"/>
    <lineage>
        <taxon>Bacteria</taxon>
        <taxon>Pseudomonadati</taxon>
        <taxon>Pseudomonadota</taxon>
        <taxon>Gammaproteobacteria</taxon>
        <taxon>Lysobacterales</taxon>
        <taxon>Lysobacteraceae</taxon>
        <taxon>Stenotrophomonas</taxon>
    </lineage>
</organism>
<dbReference type="Gene3D" id="3.30.70.270">
    <property type="match status" value="1"/>
</dbReference>
<keyword evidence="8" id="KW-1185">Reference proteome</keyword>
<dbReference type="Pfam" id="PF00990">
    <property type="entry name" value="GGDEF"/>
    <property type="match status" value="1"/>
</dbReference>
<dbReference type="InterPro" id="IPR000014">
    <property type="entry name" value="PAS"/>
</dbReference>
<evidence type="ECO:0000259" key="5">
    <source>
        <dbReference type="PROSITE" id="PS50883"/>
    </source>
</evidence>
<accession>A0A0R0A3T9</accession>
<dbReference type="PROSITE" id="PS50883">
    <property type="entry name" value="EAL"/>
    <property type="match status" value="1"/>
</dbReference>
<protein>
    <recommendedName>
        <fullName evidence="1">cyclic-guanylate-specific phosphodiesterase</fullName>
        <ecNumber evidence="1">3.1.4.52</ecNumber>
    </recommendedName>
</protein>
<feature type="domain" description="EAL" evidence="5">
    <location>
        <begin position="478"/>
        <end position="732"/>
    </location>
</feature>
<evidence type="ECO:0000259" key="4">
    <source>
        <dbReference type="PROSITE" id="PS50113"/>
    </source>
</evidence>
<dbReference type="InterPro" id="IPR029787">
    <property type="entry name" value="Nucleotide_cyclase"/>
</dbReference>
<reference evidence="7 8" key="1">
    <citation type="submission" date="2015-10" db="EMBL/GenBank/DDBJ databases">
        <title>Genome sequencing and analysis of members of genus Stenotrophomonas.</title>
        <authorList>
            <person name="Patil P.P."/>
            <person name="Midha S."/>
            <person name="Patil P.B."/>
        </authorList>
    </citation>
    <scope>NUCLEOTIDE SEQUENCE [LARGE SCALE GENOMIC DNA]</scope>
    <source>
        <strain evidence="7 8">JCM 9942</strain>
    </source>
</reference>
<dbReference type="CDD" id="cd01949">
    <property type="entry name" value="GGDEF"/>
    <property type="match status" value="1"/>
</dbReference>
<dbReference type="InterPro" id="IPR012226">
    <property type="entry name" value="Diguanyl_cyclase/Pdiesterase"/>
</dbReference>
<gene>
    <name evidence="7" type="ORF">ARC78_01485</name>
</gene>
<dbReference type="PROSITE" id="PS50887">
    <property type="entry name" value="GGDEF"/>
    <property type="match status" value="1"/>
</dbReference>
<dbReference type="SMART" id="SM00065">
    <property type="entry name" value="GAF"/>
    <property type="match status" value="1"/>
</dbReference>
<dbReference type="Pfam" id="PF13185">
    <property type="entry name" value="GAF_2"/>
    <property type="match status" value="1"/>
</dbReference>
<dbReference type="EC" id="3.1.4.52" evidence="1"/>
<dbReference type="SMART" id="SM00052">
    <property type="entry name" value="EAL"/>
    <property type="match status" value="1"/>
</dbReference>
<name>A0A0R0A3T9_9GAMM</name>
<dbReference type="SMART" id="SM00086">
    <property type="entry name" value="PAC"/>
    <property type="match status" value="1"/>
</dbReference>
<dbReference type="PANTHER" id="PTHR44757:SF2">
    <property type="entry name" value="BIOFILM ARCHITECTURE MAINTENANCE PROTEIN MBAA"/>
    <property type="match status" value="1"/>
</dbReference>
<dbReference type="PANTHER" id="PTHR44757">
    <property type="entry name" value="DIGUANYLATE CYCLASE DGCP"/>
    <property type="match status" value="1"/>
</dbReference>
<dbReference type="EMBL" id="LLXS01000045">
    <property type="protein sequence ID" value="KRG39417.1"/>
    <property type="molecule type" value="Genomic_DNA"/>
</dbReference>
<dbReference type="Proteomes" id="UP000050836">
    <property type="component" value="Unassembled WGS sequence"/>
</dbReference>
<dbReference type="Pfam" id="PF13426">
    <property type="entry name" value="PAS_9"/>
    <property type="match status" value="1"/>
</dbReference>
<evidence type="ECO:0000313" key="7">
    <source>
        <dbReference type="EMBL" id="KRG39417.1"/>
    </source>
</evidence>
<dbReference type="SUPFAM" id="SSF55785">
    <property type="entry name" value="PYP-like sensor domain (PAS domain)"/>
    <property type="match status" value="1"/>
</dbReference>
<proteinExistence type="predicted"/>
<evidence type="ECO:0000259" key="3">
    <source>
        <dbReference type="PROSITE" id="PS50112"/>
    </source>
</evidence>
<dbReference type="PROSITE" id="PS50113">
    <property type="entry name" value="PAC"/>
    <property type="match status" value="1"/>
</dbReference>